<evidence type="ECO:0000313" key="9">
    <source>
        <dbReference type="Proteomes" id="UP000820818"/>
    </source>
</evidence>
<evidence type="ECO:0000256" key="1">
    <source>
        <dbReference type="ARBA" id="ARBA00004370"/>
    </source>
</evidence>
<dbReference type="InterPro" id="IPR055412">
    <property type="entry name" value="UVB_sens_C"/>
</dbReference>
<comment type="caution">
    <text evidence="8">The sequence shown here is derived from an EMBL/GenBank/DDBJ whole genome shotgun (WGS) entry which is preliminary data.</text>
</comment>
<dbReference type="GO" id="GO:0016020">
    <property type="term" value="C:membrane"/>
    <property type="evidence" value="ECO:0007669"/>
    <property type="project" value="UniProtKB-SubCell"/>
</dbReference>
<feature type="domain" description="Protein root UVB sensitive/RUS" evidence="6">
    <location>
        <begin position="48"/>
        <end position="288"/>
    </location>
</feature>
<accession>A0AAD5PUJ0</accession>
<dbReference type="InterPro" id="IPR006968">
    <property type="entry name" value="RUS_fam"/>
</dbReference>
<name>A0AAD5PUJ0_9CRUS</name>
<protein>
    <submittedName>
        <fullName evidence="8">Uncharacterized protein</fullName>
    </submittedName>
</protein>
<evidence type="ECO:0000256" key="5">
    <source>
        <dbReference type="ARBA" id="ARBA00023136"/>
    </source>
</evidence>
<dbReference type="AlphaFoldDB" id="A0AAD5PUJ0"/>
<proteinExistence type="inferred from homology"/>
<keyword evidence="3" id="KW-0812">Transmembrane</keyword>
<keyword evidence="5" id="KW-0472">Membrane</keyword>
<dbReference type="PANTHER" id="PTHR12770:SF31">
    <property type="entry name" value="RUS FAMILY MEMBER 1"/>
    <property type="match status" value="1"/>
</dbReference>
<comment type="similarity">
    <text evidence="2">Belongs to the RUS1 family.</text>
</comment>
<dbReference type="PANTHER" id="PTHR12770">
    <property type="entry name" value="RUS1 FAMILY PROTEIN C16ORF58"/>
    <property type="match status" value="1"/>
</dbReference>
<evidence type="ECO:0000256" key="4">
    <source>
        <dbReference type="ARBA" id="ARBA00022989"/>
    </source>
</evidence>
<feature type="domain" description="Root UVB sensitive protein C-terminal" evidence="7">
    <location>
        <begin position="291"/>
        <end position="383"/>
    </location>
</feature>
<dbReference type="InterPro" id="IPR054549">
    <property type="entry name" value="UVB_sens_RUS_dom"/>
</dbReference>
<keyword evidence="4" id="KW-1133">Transmembrane helix</keyword>
<reference evidence="8 9" key="1">
    <citation type="submission" date="2022-05" db="EMBL/GenBank/DDBJ databases">
        <title>A multi-omics perspective on studying reproductive biology in Daphnia sinensis.</title>
        <authorList>
            <person name="Jia J."/>
        </authorList>
    </citation>
    <scope>NUCLEOTIDE SEQUENCE [LARGE SCALE GENOMIC DNA]</scope>
    <source>
        <strain evidence="8 9">WSL</strain>
    </source>
</reference>
<evidence type="ECO:0000259" key="6">
    <source>
        <dbReference type="Pfam" id="PF04884"/>
    </source>
</evidence>
<evidence type="ECO:0000259" key="7">
    <source>
        <dbReference type="Pfam" id="PF24160"/>
    </source>
</evidence>
<evidence type="ECO:0000313" key="8">
    <source>
        <dbReference type="EMBL" id="KAI9559802.1"/>
    </source>
</evidence>
<evidence type="ECO:0000256" key="3">
    <source>
        <dbReference type="ARBA" id="ARBA00022692"/>
    </source>
</evidence>
<evidence type="ECO:0000256" key="2">
    <source>
        <dbReference type="ARBA" id="ARBA00007558"/>
    </source>
</evidence>
<dbReference type="Pfam" id="PF24160">
    <property type="entry name" value="UVB_sens_C"/>
    <property type="match status" value="1"/>
</dbReference>
<sequence length="472" mass="51731">MNKSTLKTLISETEGENGCSRQYVKLTNENGVVCIDSNSSSNVRFRGVKHLLSSVFLPQGYPSSVSDDYLEYQIWDTIQAFASSLSGSLSTRAILEGVGVGSSTSTPLAATLMWLIKDGTGMIGRILFAWCNGTKLDADSKKWRFFADLLNDCALSLELCAPYAVAAVGGSNGAMTGILCVSGVAKSIVGVAGGATRAALTQHQARQGNLADVSAKDGSQETLVNLAALITSLWLLPFLDGSTKMTWFSFFLFTLLHVFANLKAVKAVTMETLNRTRYMLILKQFASSKDVPSVKVINRLEPVVMGLIPTEKDVCGYRIELGSSIKAVASNKDLENQLAVYSDRNFALIPHSITKTIYIIYRQECMSEEMLESYSHAVLAAMLASGYGVSQINCQGNFKWKFTFWVFPSWQVRGMKPVVEGDISGALLKMVNESCWKELRNGLVNQGWILNHSLLAAGEWRASWVRLKRDVK</sequence>
<dbReference type="EMBL" id="WJBH02000004">
    <property type="protein sequence ID" value="KAI9559802.1"/>
    <property type="molecule type" value="Genomic_DNA"/>
</dbReference>
<dbReference type="Pfam" id="PF04884">
    <property type="entry name" value="UVB_sens_prot"/>
    <property type="match status" value="1"/>
</dbReference>
<gene>
    <name evidence="8" type="ORF">GHT06_013809</name>
</gene>
<organism evidence="8 9">
    <name type="scientific">Daphnia sinensis</name>
    <dbReference type="NCBI Taxonomy" id="1820382"/>
    <lineage>
        <taxon>Eukaryota</taxon>
        <taxon>Metazoa</taxon>
        <taxon>Ecdysozoa</taxon>
        <taxon>Arthropoda</taxon>
        <taxon>Crustacea</taxon>
        <taxon>Branchiopoda</taxon>
        <taxon>Diplostraca</taxon>
        <taxon>Cladocera</taxon>
        <taxon>Anomopoda</taxon>
        <taxon>Daphniidae</taxon>
        <taxon>Daphnia</taxon>
        <taxon>Daphnia similis group</taxon>
    </lineage>
</organism>
<keyword evidence="9" id="KW-1185">Reference proteome</keyword>
<comment type="subcellular location">
    <subcellularLocation>
        <location evidence="1">Membrane</location>
    </subcellularLocation>
</comment>
<dbReference type="Proteomes" id="UP000820818">
    <property type="component" value="Linkage Group LG4"/>
</dbReference>